<reference evidence="2 3" key="1">
    <citation type="journal article" date="2018" name="Front. Microbiol.">
        <title>Description and Comparative Genomics of Macrococcus caseolyticus subsp. hominis subsp. nov., Macrococcus goetzii sp. nov., Macrococcus epidermidis sp. nov., and Macrococcus bohemicus sp. nov., Novel Macrococci From Human Clinical Material With Virulence Potential and Suspected Uptake of Foreign DNA by Natural Transformation.</title>
        <authorList>
            <person name="Maslanova I."/>
            <person name="Wertheimer Z."/>
            <person name="Sedlacek I."/>
            <person name="Svec P."/>
            <person name="Indrakova A."/>
            <person name="Kovarovic V."/>
            <person name="Schumann P."/>
            <person name="Sproer C."/>
            <person name="Kralova S."/>
            <person name="Sedo O."/>
            <person name="Kristofova L."/>
            <person name="Vrbovska V."/>
            <person name="Fuzik T."/>
            <person name="Petras P."/>
            <person name="Zdrahal Z."/>
            <person name="Ruzickova V."/>
            <person name="Doskar J."/>
            <person name="Pantucek R."/>
        </authorList>
    </citation>
    <scope>NUCLEOTIDE SEQUENCE [LARGE SCALE GENOMIC DNA]</scope>
    <source>
        <strain evidence="2 3">CCM 4927</strain>
    </source>
</reference>
<accession>A0A2G5NV62</accession>
<dbReference type="SUPFAM" id="SSF51695">
    <property type="entry name" value="PLC-like phosphodiesterases"/>
    <property type="match status" value="1"/>
</dbReference>
<dbReference type="GO" id="GO:0006629">
    <property type="term" value="P:lipid metabolic process"/>
    <property type="evidence" value="ECO:0007669"/>
    <property type="project" value="InterPro"/>
</dbReference>
<proteinExistence type="predicted"/>
<name>A0A2G5NV62_9STAP</name>
<comment type="caution">
    <text evidence="2">The sequence shown here is derived from an EMBL/GenBank/DDBJ whole genome shotgun (WGS) entry which is preliminary data.</text>
</comment>
<dbReference type="RefSeq" id="WP_099578392.1">
    <property type="nucleotide sequence ID" value="NZ_MJBI02000001.1"/>
</dbReference>
<organism evidence="2 3">
    <name type="scientific">Macrococcoides goetzii</name>
    <dbReference type="NCBI Taxonomy" id="1891097"/>
    <lineage>
        <taxon>Bacteria</taxon>
        <taxon>Bacillati</taxon>
        <taxon>Bacillota</taxon>
        <taxon>Bacilli</taxon>
        <taxon>Bacillales</taxon>
        <taxon>Staphylococcaceae</taxon>
        <taxon>Macrococcoides</taxon>
    </lineage>
</organism>
<dbReference type="PANTHER" id="PTHR46211">
    <property type="entry name" value="GLYCEROPHOSPHORYL DIESTER PHOSPHODIESTERASE"/>
    <property type="match status" value="1"/>
</dbReference>
<dbReference type="EMBL" id="MJBI02000001">
    <property type="protein sequence ID" value="RAI82457.1"/>
    <property type="molecule type" value="Genomic_DNA"/>
</dbReference>
<protein>
    <submittedName>
        <fullName evidence="2">Glycerophosphodiester phosphodiesterase</fullName>
    </submittedName>
</protein>
<keyword evidence="3" id="KW-1185">Reference proteome</keyword>
<dbReference type="PANTHER" id="PTHR46211:SF1">
    <property type="entry name" value="GLYCEROPHOSPHODIESTER PHOSPHODIESTERASE, CYTOPLASMIC"/>
    <property type="match status" value="1"/>
</dbReference>
<evidence type="ECO:0000259" key="1">
    <source>
        <dbReference type="PROSITE" id="PS51704"/>
    </source>
</evidence>
<dbReference type="Gene3D" id="3.20.20.190">
    <property type="entry name" value="Phosphatidylinositol (PI) phosphodiesterase"/>
    <property type="match status" value="1"/>
</dbReference>
<evidence type="ECO:0000313" key="2">
    <source>
        <dbReference type="EMBL" id="RAI82457.1"/>
    </source>
</evidence>
<dbReference type="GO" id="GO:0008081">
    <property type="term" value="F:phosphoric diester hydrolase activity"/>
    <property type="evidence" value="ECO:0007669"/>
    <property type="project" value="InterPro"/>
</dbReference>
<sequence length="244" mass="28191">MTKIIGHRGYAALYPENTMLSFKKAYEHGADGIELDIHMTVDNEIIVIHDPTLNRTTNQKGRVNQLTLDEIKNARNKNGLFKVTDEQVPTLKEVMDWIITTDMTLNIEIKGVTEGVLEETLIKLLSQYDMKERIIISSFNLESLLYIEKIDPSYDTALLTDKELGEPWIYMESHGIKSVHPYGKSYMNDAKRQEVVRYNLPARVYTVNRAKEIQYWLEEGIDAIITDEVEVAVKLKNDYLLKQH</sequence>
<dbReference type="InterPro" id="IPR030395">
    <property type="entry name" value="GP_PDE_dom"/>
</dbReference>
<dbReference type="PROSITE" id="PS51704">
    <property type="entry name" value="GP_PDE"/>
    <property type="match status" value="1"/>
</dbReference>
<dbReference type="Pfam" id="PF03009">
    <property type="entry name" value="GDPD"/>
    <property type="match status" value="1"/>
</dbReference>
<dbReference type="AlphaFoldDB" id="A0A2G5NV62"/>
<dbReference type="InterPro" id="IPR017946">
    <property type="entry name" value="PLC-like_Pdiesterase_TIM-brl"/>
</dbReference>
<dbReference type="Proteomes" id="UP000229523">
    <property type="component" value="Unassembled WGS sequence"/>
</dbReference>
<evidence type="ECO:0000313" key="3">
    <source>
        <dbReference type="Proteomes" id="UP000229523"/>
    </source>
</evidence>
<feature type="domain" description="GP-PDE" evidence="1">
    <location>
        <begin position="2"/>
        <end position="236"/>
    </location>
</feature>
<gene>
    <name evidence="2" type="ORF">BFS35_001875</name>
</gene>